<proteinExistence type="predicted"/>
<dbReference type="InterPro" id="IPR056592">
    <property type="entry name" value="Beta-prop_At3g26010-like"/>
</dbReference>
<evidence type="ECO:0000313" key="2">
    <source>
        <dbReference type="EMBL" id="CAI9089303.1"/>
    </source>
</evidence>
<dbReference type="Pfam" id="PF24750">
    <property type="entry name" value="b-prop_At3g26010-like"/>
    <property type="match status" value="1"/>
</dbReference>
<organism evidence="2 3">
    <name type="scientific">Oldenlandia corymbosa var. corymbosa</name>
    <dbReference type="NCBI Taxonomy" id="529605"/>
    <lineage>
        <taxon>Eukaryota</taxon>
        <taxon>Viridiplantae</taxon>
        <taxon>Streptophyta</taxon>
        <taxon>Embryophyta</taxon>
        <taxon>Tracheophyta</taxon>
        <taxon>Spermatophyta</taxon>
        <taxon>Magnoliopsida</taxon>
        <taxon>eudicotyledons</taxon>
        <taxon>Gunneridae</taxon>
        <taxon>Pentapetalae</taxon>
        <taxon>asterids</taxon>
        <taxon>lamiids</taxon>
        <taxon>Gentianales</taxon>
        <taxon>Rubiaceae</taxon>
        <taxon>Rubioideae</taxon>
        <taxon>Spermacoceae</taxon>
        <taxon>Hedyotis-Oldenlandia complex</taxon>
        <taxon>Oldenlandia</taxon>
    </lineage>
</organism>
<accession>A0AAV1C2L1</accession>
<keyword evidence="3" id="KW-1185">Reference proteome</keyword>
<gene>
    <name evidence="2" type="ORF">OLC1_LOCUS1671</name>
</gene>
<reference evidence="2" key="1">
    <citation type="submission" date="2023-03" db="EMBL/GenBank/DDBJ databases">
        <authorList>
            <person name="Julca I."/>
        </authorList>
    </citation>
    <scope>NUCLEOTIDE SEQUENCE</scope>
</reference>
<dbReference type="EMBL" id="OX459118">
    <property type="protein sequence ID" value="CAI9089303.1"/>
    <property type="molecule type" value="Genomic_DNA"/>
</dbReference>
<dbReference type="AlphaFoldDB" id="A0AAV1C2L1"/>
<sequence length="161" mass="19267">MVYDPYLNPHKLRVIELPSDTGEKQRDPIYVESSHCGVSQGSLMYFEITRALNRVRTLRIWELQEEKDNKWCLQHEIRTSRIVLPPSELVFSQLEEFNQATFVLYHSTRLIEMLFICIVVWKNWGWCRTTCEPRGFKLSIDTMMVWLLELLQRENKVHHLT</sequence>
<protein>
    <submittedName>
        <fullName evidence="2">OLC1v1023860C1</fullName>
    </submittedName>
</protein>
<evidence type="ECO:0000259" key="1">
    <source>
        <dbReference type="Pfam" id="PF24750"/>
    </source>
</evidence>
<name>A0AAV1C2L1_OLDCO</name>
<feature type="domain" description="F-box protein At3g26010-like beta-propeller" evidence="1">
    <location>
        <begin position="1"/>
        <end position="81"/>
    </location>
</feature>
<evidence type="ECO:0000313" key="3">
    <source>
        <dbReference type="Proteomes" id="UP001161247"/>
    </source>
</evidence>
<dbReference type="Proteomes" id="UP001161247">
    <property type="component" value="Chromosome 1"/>
</dbReference>